<keyword evidence="7" id="KW-0408">Iron</keyword>
<dbReference type="GO" id="GO:0051537">
    <property type="term" value="F:2 iron, 2 sulfur cluster binding"/>
    <property type="evidence" value="ECO:0007669"/>
    <property type="project" value="UniProtKB-KW"/>
</dbReference>
<feature type="domain" description="FAD-binding FR-type" evidence="10">
    <location>
        <begin position="38"/>
        <end position="137"/>
    </location>
</feature>
<dbReference type="Gene3D" id="3.40.50.80">
    <property type="entry name" value="Nucleotide-binding domain of ferredoxin-NADP reductase (FNR) module"/>
    <property type="match status" value="1"/>
</dbReference>
<evidence type="ECO:0000256" key="1">
    <source>
        <dbReference type="ARBA" id="ARBA00001974"/>
    </source>
</evidence>
<keyword evidence="3" id="KW-0001">2Fe-2S</keyword>
<evidence type="ECO:0000256" key="5">
    <source>
        <dbReference type="ARBA" id="ARBA00022827"/>
    </source>
</evidence>
<protein>
    <submittedName>
        <fullName evidence="11">Iron-sulfur cluster-binding domain-containing protein</fullName>
    </submittedName>
</protein>
<dbReference type="Gene3D" id="3.10.20.30">
    <property type="match status" value="1"/>
</dbReference>
<evidence type="ECO:0000256" key="9">
    <source>
        <dbReference type="ARBA" id="ARBA00061434"/>
    </source>
</evidence>
<dbReference type="GO" id="GO:0046872">
    <property type="term" value="F:metal ion binding"/>
    <property type="evidence" value="ECO:0007669"/>
    <property type="project" value="UniProtKB-KW"/>
</dbReference>
<evidence type="ECO:0000256" key="7">
    <source>
        <dbReference type="ARBA" id="ARBA00023004"/>
    </source>
</evidence>
<keyword evidence="6" id="KW-0560">Oxidoreductase</keyword>
<dbReference type="InterPro" id="IPR017927">
    <property type="entry name" value="FAD-bd_FR_type"/>
</dbReference>
<name>A0A9X2BAV0_9GAMM</name>
<sequence length="347" mass="38634">MNTAVTHVAISNTSYQPHWIKEDFVDFVLAQFNPLWSMRKIKTTIIARQALGNDMYKVVLANNPKFKNHWQAGQSVLVTVQVHCVHHQRSYSIVDIDAKGQIVLGIKAQGLVSDYLCKSADDIVVEISQVQGDFVLHTDQSPALMIASGSGITAIYAMVKQAIAQNLESIHLIYFNRAPVFHVELEHLSQQYPQFHYHFIDTSSSKQYLDEALLTGQCADWKSTNTYICGSTPMMKSAKAIFAKHDISNQLHSEYFQPCVDDSATEQPITFRRAQRDFIATKTLLESAEDAGLRPTSGCRMGICNSCTCTKVSGVTKNIITGEIDQSDNQQIKLCVSQALSPVTIDL</sequence>
<dbReference type="InterPro" id="IPR017938">
    <property type="entry name" value="Riboflavin_synthase-like_b-brl"/>
</dbReference>
<proteinExistence type="inferred from homology"/>
<dbReference type="AlphaFoldDB" id="A0A9X2BAV0"/>
<dbReference type="GO" id="GO:0016491">
    <property type="term" value="F:oxidoreductase activity"/>
    <property type="evidence" value="ECO:0007669"/>
    <property type="project" value="UniProtKB-KW"/>
</dbReference>
<evidence type="ECO:0000256" key="3">
    <source>
        <dbReference type="ARBA" id="ARBA00022714"/>
    </source>
</evidence>
<comment type="similarity">
    <text evidence="9">In the N-terminal section; belongs to the FAD-binding oxidoreductase type 6 family.</text>
</comment>
<keyword evidence="5" id="KW-0274">FAD</keyword>
<dbReference type="SUPFAM" id="SSF63380">
    <property type="entry name" value="Riboflavin synthase domain-like"/>
    <property type="match status" value="1"/>
</dbReference>
<comment type="caution">
    <text evidence="11">The sequence shown here is derived from an EMBL/GenBank/DDBJ whole genome shotgun (WGS) entry which is preliminary data.</text>
</comment>
<accession>A0A9X2BAV0</accession>
<keyword evidence="4" id="KW-0479">Metal-binding</keyword>
<keyword evidence="12" id="KW-1185">Reference proteome</keyword>
<keyword evidence="8" id="KW-0411">Iron-sulfur</keyword>
<dbReference type="Pfam" id="PF00175">
    <property type="entry name" value="NAD_binding_1"/>
    <property type="match status" value="1"/>
</dbReference>
<dbReference type="InterPro" id="IPR036010">
    <property type="entry name" value="2Fe-2S_ferredoxin-like_sf"/>
</dbReference>
<evidence type="ECO:0000313" key="12">
    <source>
        <dbReference type="Proteomes" id="UP001139701"/>
    </source>
</evidence>
<keyword evidence="2" id="KW-0285">Flavoprotein</keyword>
<dbReference type="RefSeq" id="WP_241571967.1">
    <property type="nucleotide sequence ID" value="NZ_JAKUML010000011.1"/>
</dbReference>
<evidence type="ECO:0000256" key="8">
    <source>
        <dbReference type="ARBA" id="ARBA00023014"/>
    </source>
</evidence>
<dbReference type="EMBL" id="JAKUML010000011">
    <property type="protein sequence ID" value="MCJ8146905.1"/>
    <property type="molecule type" value="Genomic_DNA"/>
</dbReference>
<evidence type="ECO:0000256" key="6">
    <source>
        <dbReference type="ARBA" id="ARBA00023002"/>
    </source>
</evidence>
<gene>
    <name evidence="11" type="ORF">MKI79_08320</name>
</gene>
<evidence type="ECO:0000313" key="11">
    <source>
        <dbReference type="EMBL" id="MCJ8146905.1"/>
    </source>
</evidence>
<dbReference type="InterPro" id="IPR001041">
    <property type="entry name" value="2Fe-2S_ferredoxin-type"/>
</dbReference>
<dbReference type="InterPro" id="IPR039261">
    <property type="entry name" value="FNR_nucleotide-bd"/>
</dbReference>
<dbReference type="InterPro" id="IPR001433">
    <property type="entry name" value="OxRdtase_FAD/NAD-bd"/>
</dbReference>
<evidence type="ECO:0000259" key="10">
    <source>
        <dbReference type="PROSITE" id="PS51384"/>
    </source>
</evidence>
<reference evidence="11" key="1">
    <citation type="submission" date="2022-02" db="EMBL/GenBank/DDBJ databases">
        <title>Acinetobacter A3.8 sp. nov., isolated from Sediment (Zhairuo Island).</title>
        <authorList>
            <person name="Zheng K."/>
        </authorList>
    </citation>
    <scope>NUCLEOTIDE SEQUENCE</scope>
    <source>
        <strain evidence="11">A3.8</strain>
    </source>
</reference>
<dbReference type="PANTHER" id="PTHR47354:SF6">
    <property type="entry name" value="NADH OXIDOREDUCTASE HCR"/>
    <property type="match status" value="1"/>
</dbReference>
<dbReference type="CDD" id="cd00207">
    <property type="entry name" value="fer2"/>
    <property type="match status" value="1"/>
</dbReference>
<dbReference type="InterPro" id="IPR050415">
    <property type="entry name" value="MRET"/>
</dbReference>
<dbReference type="Gene3D" id="2.40.30.10">
    <property type="entry name" value="Translation factors"/>
    <property type="match status" value="1"/>
</dbReference>
<dbReference type="SUPFAM" id="SSF52343">
    <property type="entry name" value="Ferredoxin reductase-like, C-terminal NADP-linked domain"/>
    <property type="match status" value="1"/>
</dbReference>
<dbReference type="Pfam" id="PF00111">
    <property type="entry name" value="Fer2"/>
    <property type="match status" value="1"/>
</dbReference>
<dbReference type="PROSITE" id="PS51384">
    <property type="entry name" value="FAD_FR"/>
    <property type="match status" value="1"/>
</dbReference>
<dbReference type="PANTHER" id="PTHR47354">
    <property type="entry name" value="NADH OXIDOREDUCTASE HCR"/>
    <property type="match status" value="1"/>
</dbReference>
<dbReference type="Proteomes" id="UP001139701">
    <property type="component" value="Unassembled WGS sequence"/>
</dbReference>
<organism evidence="11 12">
    <name type="scientific">Acinetobacter sedimenti</name>
    <dbReference type="NCBI Taxonomy" id="2919922"/>
    <lineage>
        <taxon>Bacteria</taxon>
        <taxon>Pseudomonadati</taxon>
        <taxon>Pseudomonadota</taxon>
        <taxon>Gammaproteobacteria</taxon>
        <taxon>Moraxellales</taxon>
        <taxon>Moraxellaceae</taxon>
        <taxon>Acinetobacter</taxon>
    </lineage>
</organism>
<dbReference type="SUPFAM" id="SSF54292">
    <property type="entry name" value="2Fe-2S ferredoxin-like"/>
    <property type="match status" value="1"/>
</dbReference>
<comment type="cofactor">
    <cofactor evidence="1">
        <name>FAD</name>
        <dbReference type="ChEBI" id="CHEBI:57692"/>
    </cofactor>
</comment>
<dbReference type="InterPro" id="IPR012675">
    <property type="entry name" value="Beta-grasp_dom_sf"/>
</dbReference>
<evidence type="ECO:0000256" key="4">
    <source>
        <dbReference type="ARBA" id="ARBA00022723"/>
    </source>
</evidence>
<evidence type="ECO:0000256" key="2">
    <source>
        <dbReference type="ARBA" id="ARBA00022630"/>
    </source>
</evidence>